<evidence type="ECO:0000256" key="7">
    <source>
        <dbReference type="RuleBase" id="RU362065"/>
    </source>
</evidence>
<keyword evidence="6 7" id="KW-0975">Bacterial flagellum</keyword>
<dbReference type="InterPro" id="IPR053927">
    <property type="entry name" value="FlgK_helical"/>
</dbReference>
<comment type="subcellular location">
    <subcellularLocation>
        <location evidence="1">Bacterial flagellum basal body</location>
    </subcellularLocation>
    <subcellularLocation>
        <location evidence="2 7">Secreted</location>
    </subcellularLocation>
</comment>
<evidence type="ECO:0000259" key="9">
    <source>
        <dbReference type="Pfam" id="PF06429"/>
    </source>
</evidence>
<feature type="domain" description="Flagellar basal body rod protein N-terminal" evidence="8">
    <location>
        <begin position="9"/>
        <end position="38"/>
    </location>
</feature>
<dbReference type="PANTHER" id="PTHR30033">
    <property type="entry name" value="FLAGELLAR HOOK-ASSOCIATED PROTEIN 1"/>
    <property type="match status" value="1"/>
</dbReference>
<keyword evidence="11" id="KW-0966">Cell projection</keyword>
<comment type="caution">
    <text evidence="11">The sequence shown here is derived from an EMBL/GenBank/DDBJ whole genome shotgun (WGS) entry which is preliminary data.</text>
</comment>
<keyword evidence="12" id="KW-1185">Reference proteome</keyword>
<sequence length="595" mass="59228">MSSLNTALSIASGSLQALQTQLSTSSSNVSNADVDGYTKKSANKTSLATRSEGAGVYVTSVTSNVDPWLLKSIYGATSTSGASATLADYYEEVGSSLGALSSDSSSSGDNLSSELTTLAATLTKLAASPTSTALKTSTVQNVEQFTSSLRTTSSAVQSMREEADTAIANAVDSINSDLQAIDKLNKSIVRATAVGSSTATLEDQRANLVADLSSRIGVTSFTKNDGSLAIYTAGGTPLLDASVHALSFRHSGTIGAASTYSGGQLSGVYVDATLDANGDPVSGTGINLTSKIDTGSLSSLIAMRDSVLPGMQTQLDAIATSFKSAINSAHNTGTAATQPNKLTGSVTGLALGNALTGSGNLTVAVTNQSGTTVAAATIALPTTPATVQGLRDTINGIPALTGLVTASVDASGRFVLTATSASNGVALSGGSVTAVGGTSYSPGVSLSSALGLNDLVTGTGAGDIAVRSDILAKPTLLATETFSTAAAAMTAGGTIIVSSDAQIQSLATALDSSGVASSSADLISQVASDMTASKARASADETSLTTLTSSFSSKYGVNVDEETANIQALSQSYAASAQVVSTVKSMFENLLSAVK</sequence>
<evidence type="ECO:0000259" key="8">
    <source>
        <dbReference type="Pfam" id="PF00460"/>
    </source>
</evidence>
<dbReference type="PRINTS" id="PR01005">
    <property type="entry name" value="FLGHOOKAP1"/>
</dbReference>
<keyword evidence="11" id="KW-0282">Flagellum</keyword>
<evidence type="ECO:0000256" key="5">
    <source>
        <dbReference type="ARBA" id="ARBA00022525"/>
    </source>
</evidence>
<name>A0ABW5CGS0_9PROT</name>
<reference evidence="12" key="1">
    <citation type="journal article" date="2019" name="Int. J. Syst. Evol. Microbiol.">
        <title>The Global Catalogue of Microorganisms (GCM) 10K type strain sequencing project: providing services to taxonomists for standard genome sequencing and annotation.</title>
        <authorList>
            <consortium name="The Broad Institute Genomics Platform"/>
            <consortium name="The Broad Institute Genome Sequencing Center for Infectious Disease"/>
            <person name="Wu L."/>
            <person name="Ma J."/>
        </authorList>
    </citation>
    <scope>NUCLEOTIDE SEQUENCE [LARGE SCALE GENOMIC DNA]</scope>
    <source>
        <strain evidence="12">KCTC 15012</strain>
    </source>
</reference>
<dbReference type="InterPro" id="IPR001444">
    <property type="entry name" value="Flag_bb_rod_N"/>
</dbReference>
<proteinExistence type="inferred from homology"/>
<evidence type="ECO:0000313" key="11">
    <source>
        <dbReference type="EMBL" id="MFD2235183.1"/>
    </source>
</evidence>
<accession>A0ABW5CGS0</accession>
<evidence type="ECO:0000256" key="6">
    <source>
        <dbReference type="ARBA" id="ARBA00023143"/>
    </source>
</evidence>
<keyword evidence="5 7" id="KW-0964">Secreted</keyword>
<comment type="similarity">
    <text evidence="3 7">Belongs to the flagella basal body rod proteins family.</text>
</comment>
<dbReference type="Pfam" id="PF06429">
    <property type="entry name" value="Flg_bbr_C"/>
    <property type="match status" value="1"/>
</dbReference>
<dbReference type="Pfam" id="PF22638">
    <property type="entry name" value="FlgK_D1"/>
    <property type="match status" value="1"/>
</dbReference>
<evidence type="ECO:0000256" key="4">
    <source>
        <dbReference type="ARBA" id="ARBA00016244"/>
    </source>
</evidence>
<dbReference type="InterPro" id="IPR010930">
    <property type="entry name" value="Flg_bb/hook_C_dom"/>
</dbReference>
<feature type="domain" description="Flagellar hook-associated protein FlgK helical" evidence="10">
    <location>
        <begin position="106"/>
        <end position="336"/>
    </location>
</feature>
<protein>
    <recommendedName>
        <fullName evidence="4 7">Flagellar hook-associated protein 1</fullName>
        <shortName evidence="7">HAP1</shortName>
    </recommendedName>
</protein>
<evidence type="ECO:0000256" key="1">
    <source>
        <dbReference type="ARBA" id="ARBA00004117"/>
    </source>
</evidence>
<dbReference type="SUPFAM" id="SSF64518">
    <property type="entry name" value="Phase 1 flagellin"/>
    <property type="match status" value="1"/>
</dbReference>
<evidence type="ECO:0000256" key="2">
    <source>
        <dbReference type="ARBA" id="ARBA00004613"/>
    </source>
</evidence>
<dbReference type="NCBIfam" id="TIGR02492">
    <property type="entry name" value="flgK_ends"/>
    <property type="match status" value="1"/>
</dbReference>
<dbReference type="EMBL" id="JBHUIY010000038">
    <property type="protein sequence ID" value="MFD2235183.1"/>
    <property type="molecule type" value="Genomic_DNA"/>
</dbReference>
<evidence type="ECO:0000259" key="10">
    <source>
        <dbReference type="Pfam" id="PF22638"/>
    </source>
</evidence>
<evidence type="ECO:0000256" key="3">
    <source>
        <dbReference type="ARBA" id="ARBA00009677"/>
    </source>
</evidence>
<dbReference type="Pfam" id="PF00460">
    <property type="entry name" value="Flg_bb_rod"/>
    <property type="match status" value="1"/>
</dbReference>
<organism evidence="11 12">
    <name type="scientific">Phaeospirillum tilakii</name>
    <dbReference type="NCBI Taxonomy" id="741673"/>
    <lineage>
        <taxon>Bacteria</taxon>
        <taxon>Pseudomonadati</taxon>
        <taxon>Pseudomonadota</taxon>
        <taxon>Alphaproteobacteria</taxon>
        <taxon>Rhodospirillales</taxon>
        <taxon>Rhodospirillaceae</taxon>
        <taxon>Phaeospirillum</taxon>
    </lineage>
</organism>
<dbReference type="RefSeq" id="WP_377318125.1">
    <property type="nucleotide sequence ID" value="NZ_JBHUIY010000038.1"/>
</dbReference>
<gene>
    <name evidence="7 11" type="primary">flgK</name>
    <name evidence="11" type="ORF">ACFSNB_15335</name>
</gene>
<feature type="domain" description="Flagellar basal-body/hook protein C-terminal" evidence="9">
    <location>
        <begin position="551"/>
        <end position="592"/>
    </location>
</feature>
<dbReference type="PANTHER" id="PTHR30033:SF1">
    <property type="entry name" value="FLAGELLAR HOOK-ASSOCIATED PROTEIN 1"/>
    <property type="match status" value="1"/>
</dbReference>
<dbReference type="Proteomes" id="UP001597296">
    <property type="component" value="Unassembled WGS sequence"/>
</dbReference>
<keyword evidence="11" id="KW-0969">Cilium</keyword>
<dbReference type="InterPro" id="IPR002371">
    <property type="entry name" value="FlgK"/>
</dbReference>
<evidence type="ECO:0000313" key="12">
    <source>
        <dbReference type="Proteomes" id="UP001597296"/>
    </source>
</evidence>